<evidence type="ECO:0000313" key="17">
    <source>
        <dbReference type="Proteomes" id="UP000549394"/>
    </source>
</evidence>
<dbReference type="EMBL" id="CAJFCJ010000019">
    <property type="protein sequence ID" value="CAD5123232.1"/>
    <property type="molecule type" value="Genomic_DNA"/>
</dbReference>
<comment type="caution">
    <text evidence="16">The sequence shown here is derived from an EMBL/GenBank/DDBJ whole genome shotgun (WGS) entry which is preliminary data.</text>
</comment>
<keyword evidence="11 14" id="KW-0503">Monooxygenase</keyword>
<evidence type="ECO:0000256" key="10">
    <source>
        <dbReference type="ARBA" id="ARBA00023004"/>
    </source>
</evidence>
<dbReference type="Gene3D" id="1.10.630.10">
    <property type="entry name" value="Cytochrome P450"/>
    <property type="match status" value="1"/>
</dbReference>
<dbReference type="GO" id="GO:0005506">
    <property type="term" value="F:iron ion binding"/>
    <property type="evidence" value="ECO:0007669"/>
    <property type="project" value="InterPro"/>
</dbReference>
<evidence type="ECO:0000256" key="6">
    <source>
        <dbReference type="ARBA" id="ARBA00022723"/>
    </source>
</evidence>
<dbReference type="InterPro" id="IPR017972">
    <property type="entry name" value="Cyt_P450_CS"/>
</dbReference>
<dbReference type="GO" id="GO:0042446">
    <property type="term" value="P:hormone biosynthetic process"/>
    <property type="evidence" value="ECO:0007669"/>
    <property type="project" value="TreeGrafter"/>
</dbReference>
<keyword evidence="8" id="KW-0492">Microsome</keyword>
<keyword evidence="9 14" id="KW-0560">Oxidoreductase</keyword>
<protein>
    <submittedName>
        <fullName evidence="16">DgyrCDS11593</fullName>
    </submittedName>
</protein>
<keyword evidence="17" id="KW-1185">Reference proteome</keyword>
<dbReference type="PANTHER" id="PTHR24289">
    <property type="entry name" value="STEROID 17-ALPHA-HYDROXYLASE/17,20 LYASE"/>
    <property type="match status" value="1"/>
</dbReference>
<keyword evidence="6 13" id="KW-0479">Metal-binding</keyword>
<evidence type="ECO:0000256" key="9">
    <source>
        <dbReference type="ARBA" id="ARBA00023002"/>
    </source>
</evidence>
<dbReference type="PROSITE" id="PS00086">
    <property type="entry name" value="CYTOCHROME_P450"/>
    <property type="match status" value="1"/>
</dbReference>
<name>A0A7I8W3U5_9ANNE</name>
<dbReference type="InterPro" id="IPR036396">
    <property type="entry name" value="Cyt_P450_sf"/>
</dbReference>
<dbReference type="GO" id="GO:0020037">
    <property type="term" value="F:heme binding"/>
    <property type="evidence" value="ECO:0007669"/>
    <property type="project" value="InterPro"/>
</dbReference>
<dbReference type="PRINTS" id="PR00385">
    <property type="entry name" value="P450"/>
</dbReference>
<evidence type="ECO:0000256" key="1">
    <source>
        <dbReference type="ARBA" id="ARBA00001971"/>
    </source>
</evidence>
<dbReference type="FunFam" id="1.10.630.10:FF:000238">
    <property type="entry name" value="Cytochrome P450 2A6"/>
    <property type="match status" value="1"/>
</dbReference>
<evidence type="ECO:0000256" key="14">
    <source>
        <dbReference type="RuleBase" id="RU000461"/>
    </source>
</evidence>
<dbReference type="GO" id="GO:0005789">
    <property type="term" value="C:endoplasmic reticulum membrane"/>
    <property type="evidence" value="ECO:0007669"/>
    <property type="project" value="UniProtKB-SubCell"/>
</dbReference>
<evidence type="ECO:0000256" key="8">
    <source>
        <dbReference type="ARBA" id="ARBA00022848"/>
    </source>
</evidence>
<evidence type="ECO:0000256" key="15">
    <source>
        <dbReference type="SAM" id="Phobius"/>
    </source>
</evidence>
<dbReference type="Pfam" id="PF00067">
    <property type="entry name" value="p450"/>
    <property type="match status" value="1"/>
</dbReference>
<comment type="subcellular location">
    <subcellularLocation>
        <location evidence="3">Endoplasmic reticulum membrane</location>
        <topology evidence="3">Peripheral membrane protein</topology>
    </subcellularLocation>
    <subcellularLocation>
        <location evidence="2">Microsome membrane</location>
        <topology evidence="2">Peripheral membrane protein</topology>
    </subcellularLocation>
</comment>
<keyword evidence="15" id="KW-0812">Transmembrane</keyword>
<keyword evidence="7" id="KW-0256">Endoplasmic reticulum</keyword>
<evidence type="ECO:0000256" key="13">
    <source>
        <dbReference type="PIRSR" id="PIRSR602401-1"/>
    </source>
</evidence>
<dbReference type="GO" id="GO:0042448">
    <property type="term" value="P:progesterone metabolic process"/>
    <property type="evidence" value="ECO:0007669"/>
    <property type="project" value="TreeGrafter"/>
</dbReference>
<accession>A0A7I8W3U5</accession>
<gene>
    <name evidence="16" type="ORF">DGYR_LOCUS10932</name>
</gene>
<dbReference type="PANTHER" id="PTHR24289:SF1">
    <property type="entry name" value="STEROID 17-ALPHA-HYDROXYLASE_17,20 LYASE"/>
    <property type="match status" value="1"/>
</dbReference>
<dbReference type="OrthoDB" id="1470350at2759"/>
<evidence type="ECO:0000313" key="16">
    <source>
        <dbReference type="EMBL" id="CAD5123232.1"/>
    </source>
</evidence>
<organism evidence="16 17">
    <name type="scientific">Dimorphilus gyrociliatus</name>
    <dbReference type="NCBI Taxonomy" id="2664684"/>
    <lineage>
        <taxon>Eukaryota</taxon>
        <taxon>Metazoa</taxon>
        <taxon>Spiralia</taxon>
        <taxon>Lophotrochozoa</taxon>
        <taxon>Annelida</taxon>
        <taxon>Polychaeta</taxon>
        <taxon>Polychaeta incertae sedis</taxon>
        <taxon>Dinophilidae</taxon>
        <taxon>Dimorphilus</taxon>
    </lineage>
</organism>
<feature type="binding site" description="axial binding residue" evidence="13">
    <location>
        <position position="457"/>
    </location>
    <ligand>
        <name>heme</name>
        <dbReference type="ChEBI" id="CHEBI:30413"/>
    </ligand>
    <ligandPart>
        <name>Fe</name>
        <dbReference type="ChEBI" id="CHEBI:18248"/>
    </ligandPart>
</feature>
<evidence type="ECO:0000256" key="12">
    <source>
        <dbReference type="ARBA" id="ARBA00023136"/>
    </source>
</evidence>
<comment type="similarity">
    <text evidence="4 14">Belongs to the cytochrome P450 family.</text>
</comment>
<proteinExistence type="inferred from homology"/>
<evidence type="ECO:0000256" key="2">
    <source>
        <dbReference type="ARBA" id="ARBA00004174"/>
    </source>
</evidence>
<evidence type="ECO:0000256" key="4">
    <source>
        <dbReference type="ARBA" id="ARBA00010617"/>
    </source>
</evidence>
<feature type="transmembrane region" description="Helical" evidence="15">
    <location>
        <begin position="304"/>
        <end position="327"/>
    </location>
</feature>
<evidence type="ECO:0000256" key="7">
    <source>
        <dbReference type="ARBA" id="ARBA00022824"/>
    </source>
</evidence>
<dbReference type="InterPro" id="IPR001128">
    <property type="entry name" value="Cyt_P450"/>
</dbReference>
<keyword evidence="15" id="KW-1133">Transmembrane helix</keyword>
<reference evidence="16 17" key="1">
    <citation type="submission" date="2020-08" db="EMBL/GenBank/DDBJ databases">
        <authorList>
            <person name="Hejnol A."/>
        </authorList>
    </citation>
    <scope>NUCLEOTIDE SEQUENCE [LARGE SCALE GENOMIC DNA]</scope>
</reference>
<sequence length="515" mass="59140">MSIISKVINYDVLPTKVADFLRDTPNWKLVAGGGLVLLGGYYAFFKDNSGLPGPRGYPIVGILPLLDKKAPHLSIYAMSEKYGDVCSLSFLSDDFVLVSGEKNIYDIYINKQDDFSNRLRNVRIATVLDGLMDITSMNDCEKFRDVKKLTMRSLKTYGEGMERVEDISTEVIGDFINFIAETKGKPLDISKKLKDVFGDIITSMVLNKRVSNTITQKFVHNYDRILTYTINPFTAIIEFFPWLKYFGNHTYKTLRNFVKLRNKLINPLVESAFKEYDPDDIKTAFQQIVFLMNQSKFDYNLRDMTAVVIVLIVAGFVTTSSTLYGLFPILMAHRHVEEKILQEISEVIGFDRSPKLSDKANMPYTEATILEAHRILSILPFSLPHQATRNTTLGGYNIKKGTTIWPNIWGLHHDKEIWGDPYNFRPERFLDKDGKVLSVEHRLRKCLLPFGAGRRVCLGKNMANNRLFLFLTTVLQRFKFQPEEGKTVLWDPKEMEYSVVLCQKPYKMSFLPRQS</sequence>
<dbReference type="PRINTS" id="PR00463">
    <property type="entry name" value="EP450I"/>
</dbReference>
<dbReference type="Proteomes" id="UP000549394">
    <property type="component" value="Unassembled WGS sequence"/>
</dbReference>
<dbReference type="AlphaFoldDB" id="A0A7I8W3U5"/>
<dbReference type="SUPFAM" id="SSF48264">
    <property type="entry name" value="Cytochrome P450"/>
    <property type="match status" value="1"/>
</dbReference>
<evidence type="ECO:0000256" key="5">
    <source>
        <dbReference type="ARBA" id="ARBA00022617"/>
    </source>
</evidence>
<evidence type="ECO:0000256" key="3">
    <source>
        <dbReference type="ARBA" id="ARBA00004406"/>
    </source>
</evidence>
<keyword evidence="12 15" id="KW-0472">Membrane</keyword>
<evidence type="ECO:0000256" key="11">
    <source>
        <dbReference type="ARBA" id="ARBA00023033"/>
    </source>
</evidence>
<keyword evidence="10 13" id="KW-0408">Iron</keyword>
<comment type="cofactor">
    <cofactor evidence="1 13">
        <name>heme</name>
        <dbReference type="ChEBI" id="CHEBI:30413"/>
    </cofactor>
</comment>
<dbReference type="InterPro" id="IPR002401">
    <property type="entry name" value="Cyt_P450_E_grp-I"/>
</dbReference>
<dbReference type="GO" id="GO:0004508">
    <property type="term" value="F:steroid 17-alpha-monooxygenase activity"/>
    <property type="evidence" value="ECO:0007669"/>
    <property type="project" value="TreeGrafter"/>
</dbReference>
<keyword evidence="5 13" id="KW-0349">Heme</keyword>